<accession>A0ABR3Z7X7</accession>
<dbReference type="PROSITE" id="PS50600">
    <property type="entry name" value="ULP_PROTEASE"/>
    <property type="match status" value="1"/>
</dbReference>
<keyword evidence="2" id="KW-0645">Protease</keyword>
<evidence type="ECO:0000256" key="3">
    <source>
        <dbReference type="ARBA" id="ARBA00022801"/>
    </source>
</evidence>
<reference evidence="7 8" key="1">
    <citation type="journal article" date="2024" name="IMA Fungus">
        <title>IMA Genome - F19 : A genome assembly and annotation guide to empower mycologists, including annotated draft genome sequences of Ceratocystis pirilliformis, Diaporthe australafricana, Fusarium ophioides, Paecilomyces lecythidis, and Sporothrix stenoceras.</title>
        <authorList>
            <person name="Aylward J."/>
            <person name="Wilson A.M."/>
            <person name="Visagie C.M."/>
            <person name="Spraker J."/>
            <person name="Barnes I."/>
            <person name="Buitendag C."/>
            <person name="Ceriani C."/>
            <person name="Del Mar Angel L."/>
            <person name="du Plessis D."/>
            <person name="Fuchs T."/>
            <person name="Gasser K."/>
            <person name="Kramer D."/>
            <person name="Li W."/>
            <person name="Munsamy K."/>
            <person name="Piso A."/>
            <person name="Price J.L."/>
            <person name="Sonnekus B."/>
            <person name="Thomas C."/>
            <person name="van der Nest A."/>
            <person name="van Dijk A."/>
            <person name="van Heerden A."/>
            <person name="van Vuuren N."/>
            <person name="Yilmaz N."/>
            <person name="Duong T.A."/>
            <person name="van der Merwe N.A."/>
            <person name="Wingfield M.J."/>
            <person name="Wingfield B.D."/>
        </authorList>
    </citation>
    <scope>NUCLEOTIDE SEQUENCE [LARGE SCALE GENOMIC DNA]</scope>
    <source>
        <strain evidence="7 8">CMW 12675</strain>
    </source>
</reference>
<feature type="region of interest" description="Disordered" evidence="5">
    <location>
        <begin position="197"/>
        <end position="216"/>
    </location>
</feature>
<keyword evidence="8" id="KW-1185">Reference proteome</keyword>
<dbReference type="Gene3D" id="3.40.395.10">
    <property type="entry name" value="Adenoviral Proteinase, Chain A"/>
    <property type="match status" value="1"/>
</dbReference>
<dbReference type="EMBL" id="JAWDJO010000055">
    <property type="protein sequence ID" value="KAL1896688.1"/>
    <property type="molecule type" value="Genomic_DNA"/>
</dbReference>
<dbReference type="InterPro" id="IPR003653">
    <property type="entry name" value="Peptidase_C48_C"/>
</dbReference>
<organism evidence="7 8">
    <name type="scientific">Ceratocystis pirilliformis</name>
    <dbReference type="NCBI Taxonomy" id="259994"/>
    <lineage>
        <taxon>Eukaryota</taxon>
        <taxon>Fungi</taxon>
        <taxon>Dikarya</taxon>
        <taxon>Ascomycota</taxon>
        <taxon>Pezizomycotina</taxon>
        <taxon>Sordariomycetes</taxon>
        <taxon>Hypocreomycetidae</taxon>
        <taxon>Microascales</taxon>
        <taxon>Ceratocystidaceae</taxon>
        <taxon>Ceratocystis</taxon>
    </lineage>
</organism>
<dbReference type="InterPro" id="IPR038765">
    <property type="entry name" value="Papain-like_cys_pep_sf"/>
</dbReference>
<evidence type="ECO:0000313" key="8">
    <source>
        <dbReference type="Proteomes" id="UP001583280"/>
    </source>
</evidence>
<evidence type="ECO:0000259" key="6">
    <source>
        <dbReference type="PROSITE" id="PS50600"/>
    </source>
</evidence>
<evidence type="ECO:0000256" key="4">
    <source>
        <dbReference type="ARBA" id="ARBA00022807"/>
    </source>
</evidence>
<sequence length="579" mass="63861">MLLNDMRTSRQTSLKLVSIEEAEACAQRTNTIDAHLIQLEELLQEANTSKLPGSLEHISNSRQLAEQVTHVRGVMRRIYHTLPLFLRQQQAGGELTGTLVSQDERPLLDMVAAFLLGLPEVSRRFGLILSPYDKETVMNVGGDVRDLLDGKFPASFVKPEALASEESGEFVPAIPELHGAADSLQLRHSWNFAYRRNTSSSGNSSSSNGGDDSADERITVYSIDDEDHEHSATNVENDSDCLVPDSQLLKCADFLPQKTLSILCPDETEDEDDETQKDFSNLTLYLSTSARDQITAAQEQLEREEAAKRVRVDRALRASGTLREARRPLFPEAAARKISKSIIEAMRSKLPTQIAQVFPVKAPDGTQLHPHDFGTLVKSQAWLNDAIIDSTLAAIDRFANLHSGATNYPRSSDRTVLVLGSFFFPNLVKNGGKRTERSLRLKGVTPENFLNLETVVIPVCQGSHWTLLVVQPLAKKFTHMDSLNPRGSPSMLATVQAWLRHVLGAAYVDTEWKKVNIPAPVQNNGYDCGVFTILNAISVVLGLQPTSVYEAVDMPEHRWHIAAMLVNGGFGGDFDVGGL</sequence>
<dbReference type="PANTHER" id="PTHR46468">
    <property type="entry name" value="SENTRIN-SPECIFIC PROTEASE 8"/>
    <property type="match status" value="1"/>
</dbReference>
<evidence type="ECO:0000256" key="1">
    <source>
        <dbReference type="ARBA" id="ARBA00005234"/>
    </source>
</evidence>
<dbReference type="PANTHER" id="PTHR46468:SF1">
    <property type="entry name" value="SENTRIN-SPECIFIC PROTEASE 8"/>
    <property type="match status" value="1"/>
</dbReference>
<protein>
    <recommendedName>
        <fullName evidence="6">Ubiquitin-like protease family profile domain-containing protein</fullName>
    </recommendedName>
</protein>
<feature type="compositionally biased region" description="Low complexity" evidence="5">
    <location>
        <begin position="199"/>
        <end position="211"/>
    </location>
</feature>
<comment type="similarity">
    <text evidence="1">Belongs to the peptidase C48 family.</text>
</comment>
<evidence type="ECO:0000256" key="2">
    <source>
        <dbReference type="ARBA" id="ARBA00022670"/>
    </source>
</evidence>
<feature type="domain" description="Ubiquitin-like protease family profile" evidence="6">
    <location>
        <begin position="366"/>
        <end position="539"/>
    </location>
</feature>
<dbReference type="SUPFAM" id="SSF54001">
    <property type="entry name" value="Cysteine proteinases"/>
    <property type="match status" value="1"/>
</dbReference>
<evidence type="ECO:0000313" key="7">
    <source>
        <dbReference type="EMBL" id="KAL1896688.1"/>
    </source>
</evidence>
<name>A0ABR3Z7X7_9PEZI</name>
<evidence type="ECO:0000256" key="5">
    <source>
        <dbReference type="SAM" id="MobiDB-lite"/>
    </source>
</evidence>
<proteinExistence type="inferred from homology"/>
<dbReference type="Proteomes" id="UP001583280">
    <property type="component" value="Unassembled WGS sequence"/>
</dbReference>
<comment type="caution">
    <text evidence="7">The sequence shown here is derived from an EMBL/GenBank/DDBJ whole genome shotgun (WGS) entry which is preliminary data.</text>
</comment>
<gene>
    <name evidence="7" type="ORF">Cpir12675_002710</name>
</gene>
<keyword evidence="4" id="KW-0788">Thiol protease</keyword>
<dbReference type="InterPro" id="IPR044613">
    <property type="entry name" value="Nep1/2-like"/>
</dbReference>
<keyword evidence="3" id="KW-0378">Hydrolase</keyword>
<dbReference type="Pfam" id="PF02902">
    <property type="entry name" value="Peptidase_C48"/>
    <property type="match status" value="1"/>
</dbReference>